<reference evidence="13" key="1">
    <citation type="submission" date="2018-02" db="EMBL/GenBank/DDBJ databases">
        <title>Rhizophora mucronata_Transcriptome.</title>
        <authorList>
            <person name="Meera S.P."/>
            <person name="Sreeshan A."/>
            <person name="Augustine A."/>
        </authorList>
    </citation>
    <scope>NUCLEOTIDE SEQUENCE</scope>
    <source>
        <tissue evidence="13">Leaf</tissue>
    </source>
</reference>
<keyword evidence="3" id="KW-0808">Transferase</keyword>
<accession>A0A2P2L230</accession>
<feature type="binding site" evidence="9">
    <location>
        <position position="137"/>
    </location>
    <ligand>
        <name>ATP</name>
        <dbReference type="ChEBI" id="CHEBI:30616"/>
    </ligand>
</feature>
<dbReference type="GO" id="GO:0005524">
    <property type="term" value="F:ATP binding"/>
    <property type="evidence" value="ECO:0007669"/>
    <property type="project" value="UniProtKB-UniRule"/>
</dbReference>
<keyword evidence="2" id="KW-0723">Serine/threonine-protein kinase</keyword>
<dbReference type="GO" id="GO:0035556">
    <property type="term" value="P:intracellular signal transduction"/>
    <property type="evidence" value="ECO:0007669"/>
    <property type="project" value="TreeGrafter"/>
</dbReference>
<keyword evidence="11" id="KW-0472">Membrane</keyword>
<comment type="catalytic activity">
    <reaction evidence="7">
        <text>L-threonyl-[protein] + ATP = O-phospho-L-threonyl-[protein] + ADP + H(+)</text>
        <dbReference type="Rhea" id="RHEA:46608"/>
        <dbReference type="Rhea" id="RHEA-COMP:11060"/>
        <dbReference type="Rhea" id="RHEA-COMP:11605"/>
        <dbReference type="ChEBI" id="CHEBI:15378"/>
        <dbReference type="ChEBI" id="CHEBI:30013"/>
        <dbReference type="ChEBI" id="CHEBI:30616"/>
        <dbReference type="ChEBI" id="CHEBI:61977"/>
        <dbReference type="ChEBI" id="CHEBI:456216"/>
        <dbReference type="EC" id="2.7.11.1"/>
    </reaction>
</comment>
<dbReference type="InterPro" id="IPR011009">
    <property type="entry name" value="Kinase-like_dom_sf"/>
</dbReference>
<protein>
    <recommendedName>
        <fullName evidence="1">non-specific serine/threonine protein kinase</fullName>
        <ecNumber evidence="1">2.7.11.1</ecNumber>
    </recommendedName>
</protein>
<evidence type="ECO:0000256" key="11">
    <source>
        <dbReference type="SAM" id="Phobius"/>
    </source>
</evidence>
<dbReference type="Gene3D" id="3.30.200.20">
    <property type="entry name" value="Phosphorylase Kinase, domain 1"/>
    <property type="match status" value="1"/>
</dbReference>
<keyword evidence="5" id="KW-0418">Kinase</keyword>
<dbReference type="PROSITE" id="PS50011">
    <property type="entry name" value="PROTEIN_KINASE_DOM"/>
    <property type="match status" value="1"/>
</dbReference>
<evidence type="ECO:0000313" key="13">
    <source>
        <dbReference type="EMBL" id="MBX12005.1"/>
    </source>
</evidence>
<keyword evidence="4 9" id="KW-0547">Nucleotide-binding</keyword>
<dbReference type="AlphaFoldDB" id="A0A2P2L230"/>
<dbReference type="SMART" id="SM00220">
    <property type="entry name" value="S_TKc"/>
    <property type="match status" value="1"/>
</dbReference>
<dbReference type="FunFam" id="3.30.200.20:FF:000102">
    <property type="entry name" value="Non-specific serine/threonine protein kinase"/>
    <property type="match status" value="1"/>
</dbReference>
<keyword evidence="11" id="KW-1133">Transmembrane helix</keyword>
<sequence>MDGADGTVRLGALNLKPDRTGIDSGPDVSTSSPVTRQKAAAAKQFIENHYKNHLQGLQDRLERRRALQRRAQEASIPNEEQEQMLRNLERKETEYMRLQRRKVGIDDFEQLTMIGKGAFGEVRLCRAKGTGEIFAMKKLKKSEMLSRGQVEHVRSERNLLAEVDSRCIVQLHCSFQDSDFLYLIMEYLPGGDIMTLLMREDILSEDVACFYIAESILAIDSIHQHGYIHRYNNNVLCGNLKTLHLHLFMFVHICICFMLCYVQTN</sequence>
<evidence type="ECO:0000256" key="10">
    <source>
        <dbReference type="SAM" id="MobiDB-lite"/>
    </source>
</evidence>
<feature type="domain" description="Protein kinase" evidence="12">
    <location>
        <begin position="108"/>
        <end position="265"/>
    </location>
</feature>
<dbReference type="InterPro" id="IPR059233">
    <property type="entry name" value="MobB_NdrA/B/Cbk1"/>
</dbReference>
<organism evidence="13">
    <name type="scientific">Rhizophora mucronata</name>
    <name type="common">Asiatic mangrove</name>
    <dbReference type="NCBI Taxonomy" id="61149"/>
    <lineage>
        <taxon>Eukaryota</taxon>
        <taxon>Viridiplantae</taxon>
        <taxon>Streptophyta</taxon>
        <taxon>Embryophyta</taxon>
        <taxon>Tracheophyta</taxon>
        <taxon>Spermatophyta</taxon>
        <taxon>Magnoliopsida</taxon>
        <taxon>eudicotyledons</taxon>
        <taxon>Gunneridae</taxon>
        <taxon>Pentapetalae</taxon>
        <taxon>rosids</taxon>
        <taxon>fabids</taxon>
        <taxon>Malpighiales</taxon>
        <taxon>Rhizophoraceae</taxon>
        <taxon>Rhizophora</taxon>
    </lineage>
</organism>
<dbReference type="GO" id="GO:0004674">
    <property type="term" value="F:protein serine/threonine kinase activity"/>
    <property type="evidence" value="ECO:0007669"/>
    <property type="project" value="UniProtKB-KW"/>
</dbReference>
<proteinExistence type="predicted"/>
<evidence type="ECO:0000256" key="6">
    <source>
        <dbReference type="ARBA" id="ARBA00022840"/>
    </source>
</evidence>
<evidence type="ECO:0000256" key="8">
    <source>
        <dbReference type="ARBA" id="ARBA00048679"/>
    </source>
</evidence>
<dbReference type="InterPro" id="IPR000719">
    <property type="entry name" value="Prot_kinase_dom"/>
</dbReference>
<evidence type="ECO:0000256" key="9">
    <source>
        <dbReference type="PROSITE-ProRule" id="PRU10141"/>
    </source>
</evidence>
<dbReference type="InterPro" id="IPR017441">
    <property type="entry name" value="Protein_kinase_ATP_BS"/>
</dbReference>
<evidence type="ECO:0000256" key="7">
    <source>
        <dbReference type="ARBA" id="ARBA00047899"/>
    </source>
</evidence>
<dbReference type="EMBL" id="GGEC01031521">
    <property type="protein sequence ID" value="MBX12005.1"/>
    <property type="molecule type" value="Transcribed_RNA"/>
</dbReference>
<name>A0A2P2L230_RHIMU</name>
<evidence type="ECO:0000256" key="5">
    <source>
        <dbReference type="ARBA" id="ARBA00022777"/>
    </source>
</evidence>
<dbReference type="PANTHER" id="PTHR24356">
    <property type="entry name" value="SERINE/THREONINE-PROTEIN KINASE"/>
    <property type="match status" value="1"/>
</dbReference>
<dbReference type="EC" id="2.7.11.1" evidence="1"/>
<dbReference type="SUPFAM" id="SSF56112">
    <property type="entry name" value="Protein kinase-like (PK-like)"/>
    <property type="match status" value="1"/>
</dbReference>
<dbReference type="PROSITE" id="PS00107">
    <property type="entry name" value="PROTEIN_KINASE_ATP"/>
    <property type="match status" value="1"/>
</dbReference>
<keyword evidence="6 9" id="KW-0067">ATP-binding</keyword>
<feature type="transmembrane region" description="Helical" evidence="11">
    <location>
        <begin position="243"/>
        <end position="262"/>
    </location>
</feature>
<dbReference type="PANTHER" id="PTHR24356:SF396">
    <property type="entry name" value="PROTEIN KINASE FAMILY PROTEIN"/>
    <property type="match status" value="1"/>
</dbReference>
<dbReference type="CDD" id="cd21742">
    <property type="entry name" value="MobB_NDR_LATS-like"/>
    <property type="match status" value="1"/>
</dbReference>
<keyword evidence="11" id="KW-0812">Transmembrane</keyword>
<evidence type="ECO:0000256" key="4">
    <source>
        <dbReference type="ARBA" id="ARBA00022741"/>
    </source>
</evidence>
<dbReference type="Pfam" id="PF00069">
    <property type="entry name" value="Pkinase"/>
    <property type="match status" value="1"/>
</dbReference>
<evidence type="ECO:0000256" key="2">
    <source>
        <dbReference type="ARBA" id="ARBA00022527"/>
    </source>
</evidence>
<evidence type="ECO:0000256" key="1">
    <source>
        <dbReference type="ARBA" id="ARBA00012513"/>
    </source>
</evidence>
<evidence type="ECO:0000259" key="12">
    <source>
        <dbReference type="PROSITE" id="PS50011"/>
    </source>
</evidence>
<feature type="region of interest" description="Disordered" evidence="10">
    <location>
        <begin position="15"/>
        <end position="35"/>
    </location>
</feature>
<dbReference type="InterPro" id="IPR050236">
    <property type="entry name" value="Ser_Thr_kinase_AGC"/>
</dbReference>
<comment type="catalytic activity">
    <reaction evidence="8">
        <text>L-seryl-[protein] + ATP = O-phospho-L-seryl-[protein] + ADP + H(+)</text>
        <dbReference type="Rhea" id="RHEA:17989"/>
        <dbReference type="Rhea" id="RHEA-COMP:9863"/>
        <dbReference type="Rhea" id="RHEA-COMP:11604"/>
        <dbReference type="ChEBI" id="CHEBI:15378"/>
        <dbReference type="ChEBI" id="CHEBI:29999"/>
        <dbReference type="ChEBI" id="CHEBI:30616"/>
        <dbReference type="ChEBI" id="CHEBI:83421"/>
        <dbReference type="ChEBI" id="CHEBI:456216"/>
        <dbReference type="EC" id="2.7.11.1"/>
    </reaction>
</comment>
<evidence type="ECO:0000256" key="3">
    <source>
        <dbReference type="ARBA" id="ARBA00022679"/>
    </source>
</evidence>